<dbReference type="Gene3D" id="3.30.460.10">
    <property type="entry name" value="Beta Polymerase, domain 2"/>
    <property type="match status" value="1"/>
</dbReference>
<accession>A0A836G3T6</accession>
<sequence length="53" mass="5545">MWGSCKTGSEPGTAAQVLLYGSYAVGLSLPSSDINFALTFRAEEEDDAARCSA</sequence>
<evidence type="ECO:0000313" key="2">
    <source>
        <dbReference type="Proteomes" id="UP000674179"/>
    </source>
</evidence>
<dbReference type="InterPro" id="IPR043519">
    <property type="entry name" value="NT_sf"/>
</dbReference>
<evidence type="ECO:0008006" key="3">
    <source>
        <dbReference type="Google" id="ProtNLM"/>
    </source>
</evidence>
<keyword evidence="2" id="KW-1185">Reference proteome</keyword>
<dbReference type="GeneID" id="94167725"/>
<dbReference type="AlphaFoldDB" id="A0A836G3T6"/>
<dbReference type="RefSeq" id="XP_067688318.1">
    <property type="nucleotide sequence ID" value="XM_067832215.1"/>
</dbReference>
<name>A0A836G3T6_LEIEN</name>
<dbReference type="OrthoDB" id="273664at2759"/>
<dbReference type="Proteomes" id="UP000674179">
    <property type="component" value="Chromosome 36"/>
</dbReference>
<reference evidence="1 2" key="1">
    <citation type="submission" date="2021-02" db="EMBL/GenBank/DDBJ databases">
        <title>Leishmania (Mundinia) enrietti genome sequencing and assembly.</title>
        <authorList>
            <person name="Almutairi H."/>
            <person name="Gatherer D."/>
        </authorList>
    </citation>
    <scope>NUCLEOTIDE SEQUENCE [LARGE SCALE GENOMIC DNA]</scope>
    <source>
        <strain evidence="1">CUR178</strain>
    </source>
</reference>
<organism evidence="1 2">
    <name type="scientific">Leishmania enriettii</name>
    <dbReference type="NCBI Taxonomy" id="5663"/>
    <lineage>
        <taxon>Eukaryota</taxon>
        <taxon>Discoba</taxon>
        <taxon>Euglenozoa</taxon>
        <taxon>Kinetoplastea</taxon>
        <taxon>Metakinetoplastina</taxon>
        <taxon>Trypanosomatida</taxon>
        <taxon>Trypanosomatidae</taxon>
        <taxon>Leishmaniinae</taxon>
        <taxon>Leishmania</taxon>
    </lineage>
</organism>
<evidence type="ECO:0000313" key="1">
    <source>
        <dbReference type="EMBL" id="KAG5465719.1"/>
    </source>
</evidence>
<proteinExistence type="predicted"/>
<protein>
    <recommendedName>
        <fullName evidence="3">Polymerase nucleotidyl transferase domain-containing protein</fullName>
    </recommendedName>
</protein>
<gene>
    <name evidence="1" type="ORF">CUR178_00431</name>
</gene>
<dbReference type="EMBL" id="JAFHKP010000036">
    <property type="protein sequence ID" value="KAG5465719.1"/>
    <property type="molecule type" value="Genomic_DNA"/>
</dbReference>
<comment type="caution">
    <text evidence="1">The sequence shown here is derived from an EMBL/GenBank/DDBJ whole genome shotgun (WGS) entry which is preliminary data.</text>
</comment>
<dbReference type="SUPFAM" id="SSF81301">
    <property type="entry name" value="Nucleotidyltransferase"/>
    <property type="match status" value="1"/>
</dbReference>
<dbReference type="KEGG" id="lenr:94167725"/>